<dbReference type="AlphaFoldDB" id="A0A7J7JR66"/>
<gene>
    <name evidence="1" type="ORF">EB796_013248</name>
</gene>
<protein>
    <submittedName>
        <fullName evidence="1">Uncharacterized protein</fullName>
    </submittedName>
</protein>
<dbReference type="EMBL" id="VXIV02001950">
    <property type="protein sequence ID" value="KAF6028445.1"/>
    <property type="molecule type" value="Genomic_DNA"/>
</dbReference>
<sequence>MSSYSVICKIEKYCCMIVLHVCEKLSETETNKLKKLVAELKLRGDQNNSTEMLADDLSDLSEDDDNLYPDGENGEGMKLIQLELKPTTNPKIKQLFLDTDKVNVSVDEYMSIYSLY</sequence>
<reference evidence="1" key="1">
    <citation type="submission" date="2020-06" db="EMBL/GenBank/DDBJ databases">
        <title>Draft genome of Bugula neritina, a colonial animal packing powerful symbionts and potential medicines.</title>
        <authorList>
            <person name="Rayko M."/>
        </authorList>
    </citation>
    <scope>NUCLEOTIDE SEQUENCE [LARGE SCALE GENOMIC DNA]</scope>
    <source>
        <strain evidence="1">Kwan_BN1</strain>
    </source>
</reference>
<evidence type="ECO:0000313" key="2">
    <source>
        <dbReference type="Proteomes" id="UP000593567"/>
    </source>
</evidence>
<keyword evidence="2" id="KW-1185">Reference proteome</keyword>
<proteinExistence type="predicted"/>
<name>A0A7J7JR66_BUGNE</name>
<organism evidence="1 2">
    <name type="scientific">Bugula neritina</name>
    <name type="common">Brown bryozoan</name>
    <name type="synonym">Sertularia neritina</name>
    <dbReference type="NCBI Taxonomy" id="10212"/>
    <lineage>
        <taxon>Eukaryota</taxon>
        <taxon>Metazoa</taxon>
        <taxon>Spiralia</taxon>
        <taxon>Lophotrochozoa</taxon>
        <taxon>Bryozoa</taxon>
        <taxon>Gymnolaemata</taxon>
        <taxon>Cheilostomatida</taxon>
        <taxon>Flustrina</taxon>
        <taxon>Buguloidea</taxon>
        <taxon>Bugulidae</taxon>
        <taxon>Bugula</taxon>
    </lineage>
</organism>
<comment type="caution">
    <text evidence="1">The sequence shown here is derived from an EMBL/GenBank/DDBJ whole genome shotgun (WGS) entry which is preliminary data.</text>
</comment>
<accession>A0A7J7JR66</accession>
<evidence type="ECO:0000313" key="1">
    <source>
        <dbReference type="EMBL" id="KAF6028445.1"/>
    </source>
</evidence>
<dbReference type="Proteomes" id="UP000593567">
    <property type="component" value="Unassembled WGS sequence"/>
</dbReference>